<feature type="domain" description="Chlorhexidine efflux transporter" evidence="2">
    <location>
        <begin position="80"/>
        <end position="142"/>
    </location>
</feature>
<evidence type="ECO:0000256" key="1">
    <source>
        <dbReference type="SAM" id="Phobius"/>
    </source>
</evidence>
<dbReference type="RefSeq" id="WP_208005509.1">
    <property type="nucleotide sequence ID" value="NZ_JAGDFX010000008.1"/>
</dbReference>
<dbReference type="InterPro" id="IPR058208">
    <property type="entry name" value="PACE"/>
</dbReference>
<name>A0ABS3NGG8_9GAMM</name>
<feature type="domain" description="Chlorhexidine efflux transporter" evidence="2">
    <location>
        <begin position="13"/>
        <end position="73"/>
    </location>
</feature>
<keyword evidence="1" id="KW-1133">Transmembrane helix</keyword>
<feature type="transmembrane region" description="Helical" evidence="1">
    <location>
        <begin position="116"/>
        <end position="137"/>
    </location>
</feature>
<evidence type="ECO:0000313" key="3">
    <source>
        <dbReference type="EMBL" id="MBO1519635.1"/>
    </source>
</evidence>
<reference evidence="3 4" key="1">
    <citation type="submission" date="2021-03" db="EMBL/GenBank/DDBJ databases">
        <title>Oceanisphaera sp. nov., isolated from the intestine.</title>
        <authorList>
            <person name="Zhao L.-H."/>
            <person name="Shi L.-F."/>
        </authorList>
    </citation>
    <scope>NUCLEOTIDE SEQUENCE [LARGE SCALE GENOMIC DNA]</scope>
    <source>
        <strain evidence="3 4">DM8</strain>
    </source>
</reference>
<proteinExistence type="predicted"/>
<keyword evidence="1" id="KW-0472">Membrane</keyword>
<protein>
    <submittedName>
        <fullName evidence="3">PACE efflux transporter</fullName>
    </submittedName>
</protein>
<dbReference type="InterPro" id="IPR007896">
    <property type="entry name" value="BTP_bacteria"/>
</dbReference>
<comment type="caution">
    <text evidence="3">The sequence shown here is derived from an EMBL/GenBank/DDBJ whole genome shotgun (WGS) entry which is preliminary data.</text>
</comment>
<dbReference type="Proteomes" id="UP000664882">
    <property type="component" value="Unassembled WGS sequence"/>
</dbReference>
<keyword evidence="1" id="KW-0812">Transmembrane</keyword>
<organism evidence="3 4">
    <name type="scientific">Oceanisphaera pacifica</name>
    <dbReference type="NCBI Taxonomy" id="2818389"/>
    <lineage>
        <taxon>Bacteria</taxon>
        <taxon>Pseudomonadati</taxon>
        <taxon>Pseudomonadota</taxon>
        <taxon>Gammaproteobacteria</taxon>
        <taxon>Aeromonadales</taxon>
        <taxon>Aeromonadaceae</taxon>
        <taxon>Oceanisphaera</taxon>
    </lineage>
</organism>
<feature type="transmembrane region" description="Helical" evidence="1">
    <location>
        <begin position="49"/>
        <end position="68"/>
    </location>
</feature>
<dbReference type="NCBIfam" id="NF033664">
    <property type="entry name" value="PACE_transport"/>
    <property type="match status" value="1"/>
</dbReference>
<keyword evidence="4" id="KW-1185">Reference proteome</keyword>
<evidence type="ECO:0000313" key="4">
    <source>
        <dbReference type="Proteomes" id="UP000664882"/>
    </source>
</evidence>
<dbReference type="Pfam" id="PF05232">
    <property type="entry name" value="BTP"/>
    <property type="match status" value="2"/>
</dbReference>
<gene>
    <name evidence="3" type="ORF">J3U76_08350</name>
</gene>
<sequence>MAREKLLFTLSAVKRRLLYVALFEVFAIILSTFILMVLSDGSADDSLPIAIIISTAAVIWNYIYNALFERWETLANVTKRSLAIRSLHAAGFEGGLFLFCLPLYMLWYGVGLWQAIMMESALLLFFLVFTFVFTLAFDKVFTLPHQMRSAEISQ</sequence>
<feature type="transmembrane region" description="Helical" evidence="1">
    <location>
        <begin position="89"/>
        <end position="110"/>
    </location>
</feature>
<feature type="transmembrane region" description="Helical" evidence="1">
    <location>
        <begin position="17"/>
        <end position="37"/>
    </location>
</feature>
<accession>A0ABS3NGG8</accession>
<evidence type="ECO:0000259" key="2">
    <source>
        <dbReference type="Pfam" id="PF05232"/>
    </source>
</evidence>
<dbReference type="EMBL" id="JAGDFX010000008">
    <property type="protein sequence ID" value="MBO1519635.1"/>
    <property type="molecule type" value="Genomic_DNA"/>
</dbReference>